<dbReference type="EnsemblMetazoa" id="HelroT164523">
    <property type="protein sequence ID" value="HelroP164523"/>
    <property type="gene ID" value="HelroG164523"/>
</dbReference>
<evidence type="ECO:0000313" key="3">
    <source>
        <dbReference type="EnsemblMetazoa" id="HelroP164523"/>
    </source>
</evidence>
<dbReference type="EMBL" id="AMQM01001695">
    <property type="status" value="NOT_ANNOTATED_CDS"/>
    <property type="molecule type" value="Genomic_DNA"/>
</dbReference>
<dbReference type="InterPro" id="IPR006342">
    <property type="entry name" value="FkbM_mtfrase"/>
</dbReference>
<evidence type="ECO:0000313" key="2">
    <source>
        <dbReference type="EMBL" id="ESN94644.1"/>
    </source>
</evidence>
<dbReference type="GeneID" id="20200588"/>
<evidence type="ECO:0000259" key="1">
    <source>
        <dbReference type="Pfam" id="PF05050"/>
    </source>
</evidence>
<protein>
    <recommendedName>
        <fullName evidence="1">Methyltransferase FkbM domain-containing protein</fullName>
    </recommendedName>
</protein>
<sequence>MKQLNHKRGTNILFFNEGLAGGDKVTPDTLWRLNTLRTLRKLFNETEKTIDYLKIDIEYWEWEALDQAIQDGSLSKVKQIGLEVHRHEIYSKTSSVDNYKLYFKIFSKLRDLGFYRWNSHLNPQSYTAISTYSGQKIMCCHEIIFINVNYLP</sequence>
<dbReference type="Proteomes" id="UP000015101">
    <property type="component" value="Unassembled WGS sequence"/>
</dbReference>
<dbReference type="InterPro" id="IPR026913">
    <property type="entry name" value="METTL24"/>
</dbReference>
<proteinExistence type="predicted"/>
<organism evidence="3 4">
    <name type="scientific">Helobdella robusta</name>
    <name type="common">Californian leech</name>
    <dbReference type="NCBI Taxonomy" id="6412"/>
    <lineage>
        <taxon>Eukaryota</taxon>
        <taxon>Metazoa</taxon>
        <taxon>Spiralia</taxon>
        <taxon>Lophotrochozoa</taxon>
        <taxon>Annelida</taxon>
        <taxon>Clitellata</taxon>
        <taxon>Hirudinea</taxon>
        <taxon>Rhynchobdellida</taxon>
        <taxon>Glossiphoniidae</taxon>
        <taxon>Helobdella</taxon>
    </lineage>
</organism>
<dbReference type="OMA" id="CHEIIFI"/>
<accession>T1EVI8</accession>
<name>T1EVI8_HELRO</name>
<dbReference type="PANTHER" id="PTHR32026">
    <property type="entry name" value="METHYLTRANSFERASE-LIKE PROTEIN 24"/>
    <property type="match status" value="1"/>
</dbReference>
<dbReference type="EMBL" id="KB097571">
    <property type="protein sequence ID" value="ESN94644.1"/>
    <property type="molecule type" value="Genomic_DNA"/>
</dbReference>
<dbReference type="KEGG" id="hro:HELRODRAFT_164523"/>
<dbReference type="AlphaFoldDB" id="T1EVI8"/>
<dbReference type="HOGENOM" id="CLU_1808273_0_0_1"/>
<dbReference type="CTD" id="20200588"/>
<keyword evidence="4" id="KW-1185">Reference proteome</keyword>
<reference evidence="2 4" key="2">
    <citation type="journal article" date="2013" name="Nature">
        <title>Insights into bilaterian evolution from three spiralian genomes.</title>
        <authorList>
            <person name="Simakov O."/>
            <person name="Marletaz F."/>
            <person name="Cho S.J."/>
            <person name="Edsinger-Gonzales E."/>
            <person name="Havlak P."/>
            <person name="Hellsten U."/>
            <person name="Kuo D.H."/>
            <person name="Larsson T."/>
            <person name="Lv J."/>
            <person name="Arendt D."/>
            <person name="Savage R."/>
            <person name="Osoegawa K."/>
            <person name="de Jong P."/>
            <person name="Grimwood J."/>
            <person name="Chapman J.A."/>
            <person name="Shapiro H."/>
            <person name="Aerts A."/>
            <person name="Otillar R.P."/>
            <person name="Terry A.Y."/>
            <person name="Boore J.L."/>
            <person name="Grigoriev I.V."/>
            <person name="Lindberg D.R."/>
            <person name="Seaver E.C."/>
            <person name="Weisblat D.A."/>
            <person name="Putnam N.H."/>
            <person name="Rokhsar D.S."/>
        </authorList>
    </citation>
    <scope>NUCLEOTIDE SEQUENCE</scope>
</reference>
<dbReference type="RefSeq" id="XP_009027684.1">
    <property type="nucleotide sequence ID" value="XM_009029436.1"/>
</dbReference>
<feature type="domain" description="Methyltransferase FkbM" evidence="1">
    <location>
        <begin position="36"/>
        <end position="114"/>
    </location>
</feature>
<dbReference type="PANTHER" id="PTHR32026:SF10">
    <property type="entry name" value="METHYLTRANSFERASE-LIKE PROTEIN 24-RELATED"/>
    <property type="match status" value="1"/>
</dbReference>
<dbReference type="OrthoDB" id="10006218at2759"/>
<reference evidence="4" key="1">
    <citation type="submission" date="2012-12" db="EMBL/GenBank/DDBJ databases">
        <authorList>
            <person name="Hellsten U."/>
            <person name="Grimwood J."/>
            <person name="Chapman J.A."/>
            <person name="Shapiro H."/>
            <person name="Aerts A."/>
            <person name="Otillar R.P."/>
            <person name="Terry A.Y."/>
            <person name="Boore J.L."/>
            <person name="Simakov O."/>
            <person name="Marletaz F."/>
            <person name="Cho S.-J."/>
            <person name="Edsinger-Gonzales E."/>
            <person name="Havlak P."/>
            <person name="Kuo D.-H."/>
            <person name="Larsson T."/>
            <person name="Lv J."/>
            <person name="Arendt D."/>
            <person name="Savage R."/>
            <person name="Osoegawa K."/>
            <person name="de Jong P."/>
            <person name="Lindberg D.R."/>
            <person name="Seaver E.C."/>
            <person name="Weisblat D.A."/>
            <person name="Putnam N.H."/>
            <person name="Grigoriev I.V."/>
            <person name="Rokhsar D.S."/>
        </authorList>
    </citation>
    <scope>NUCLEOTIDE SEQUENCE</scope>
</reference>
<dbReference type="Pfam" id="PF05050">
    <property type="entry name" value="Methyltransf_21"/>
    <property type="match status" value="1"/>
</dbReference>
<reference evidence="3" key="3">
    <citation type="submission" date="2015-06" db="UniProtKB">
        <authorList>
            <consortium name="EnsemblMetazoa"/>
        </authorList>
    </citation>
    <scope>IDENTIFICATION</scope>
</reference>
<evidence type="ECO:0000313" key="4">
    <source>
        <dbReference type="Proteomes" id="UP000015101"/>
    </source>
</evidence>
<dbReference type="InParanoid" id="T1EVI8"/>
<gene>
    <name evidence="3" type="primary">20200588</name>
    <name evidence="2" type="ORF">HELRODRAFT_164523</name>
</gene>